<dbReference type="InterPro" id="IPR017871">
    <property type="entry name" value="ABC_transporter-like_CS"/>
</dbReference>
<dbReference type="SMART" id="SM00382">
    <property type="entry name" value="AAA"/>
    <property type="match status" value="1"/>
</dbReference>
<dbReference type="PROSITE" id="PS50893">
    <property type="entry name" value="ABC_TRANSPORTER_2"/>
    <property type="match status" value="1"/>
</dbReference>
<dbReference type="Proteomes" id="UP001176478">
    <property type="component" value="Unassembled WGS sequence"/>
</dbReference>
<evidence type="ECO:0000313" key="13">
    <source>
        <dbReference type="Proteomes" id="UP001176478"/>
    </source>
</evidence>
<keyword evidence="8" id="KW-0472">Membrane</keyword>
<sequence length="268" mass="30325">METLLEVRNLTKTFRFREGLFHRHELQAVKPVSFNLQAGQTLAIIGANGSGKSTLARMLSGVIEPTSGDIFIRGQHLKFGDYSYRCQRVRMIFQDPSTSLNPRQRIGQTLELPLKLNTDLTGIERERRIIQTLRQVGLLADHAEYYPHMLASGQKQRIALARALILQPEIIVADEALASLDMSMRSQIINLMLDLQAKQDIAFIYVTQHLGMMKHISDKMLVMDKGEVVERGNTAEVLAAPLHDVTRRLIESHFGEPLSIDAWRQDLS</sequence>
<protein>
    <submittedName>
        <fullName evidence="10">Peptide ABC transporter ATP-binding protein SapF</fullName>
    </submittedName>
    <submittedName>
        <fullName evidence="11">Putrescine export ABC transporter ATP-binding protein SapF</fullName>
    </submittedName>
</protein>
<evidence type="ECO:0000256" key="7">
    <source>
        <dbReference type="ARBA" id="ARBA00022840"/>
    </source>
</evidence>
<organism evidence="10 12">
    <name type="scientific">Providencia huashanensis</name>
    <dbReference type="NCBI Taxonomy" id="3037798"/>
    <lineage>
        <taxon>Bacteria</taxon>
        <taxon>Pseudomonadati</taxon>
        <taxon>Pseudomonadota</taxon>
        <taxon>Gammaproteobacteria</taxon>
        <taxon>Enterobacterales</taxon>
        <taxon>Morganellaceae</taxon>
        <taxon>Providencia</taxon>
    </lineage>
</organism>
<comment type="caution">
    <text evidence="10">The sequence shown here is derived from an EMBL/GenBank/DDBJ whole genome shotgun (WGS) entry which is preliminary data.</text>
</comment>
<evidence type="ECO:0000256" key="4">
    <source>
        <dbReference type="ARBA" id="ARBA00022475"/>
    </source>
</evidence>
<keyword evidence="5" id="KW-0997">Cell inner membrane</keyword>
<dbReference type="FunFam" id="3.40.50.300:FF:000301">
    <property type="entry name" value="Peptide transport system ATP-binding protein sapF"/>
    <property type="match status" value="1"/>
</dbReference>
<keyword evidence="7 10" id="KW-0067">ATP-binding</keyword>
<dbReference type="InterPro" id="IPR003593">
    <property type="entry name" value="AAA+_ATPase"/>
</dbReference>
<dbReference type="InterPro" id="IPR027417">
    <property type="entry name" value="P-loop_NTPase"/>
</dbReference>
<evidence type="ECO:0000256" key="6">
    <source>
        <dbReference type="ARBA" id="ARBA00022741"/>
    </source>
</evidence>
<dbReference type="GO" id="GO:0005886">
    <property type="term" value="C:plasma membrane"/>
    <property type="evidence" value="ECO:0007669"/>
    <property type="project" value="UniProtKB-SubCell"/>
</dbReference>
<dbReference type="GO" id="GO:0055085">
    <property type="term" value="P:transmembrane transport"/>
    <property type="evidence" value="ECO:0007669"/>
    <property type="project" value="UniProtKB-ARBA"/>
</dbReference>
<gene>
    <name evidence="10" type="primary">sapF</name>
    <name evidence="10" type="ORF">P7V44_10005</name>
    <name evidence="11" type="ORF">Q5E86_01310</name>
</gene>
<evidence type="ECO:0000259" key="9">
    <source>
        <dbReference type="PROSITE" id="PS50893"/>
    </source>
</evidence>
<dbReference type="GO" id="GO:0005524">
    <property type="term" value="F:ATP binding"/>
    <property type="evidence" value="ECO:0007669"/>
    <property type="project" value="UniProtKB-KW"/>
</dbReference>
<keyword evidence="13" id="KW-1185">Reference proteome</keyword>
<accession>A0AA42FPA4</accession>
<evidence type="ECO:0000313" key="12">
    <source>
        <dbReference type="Proteomes" id="UP001156701"/>
    </source>
</evidence>
<dbReference type="NCBIfam" id="NF011692">
    <property type="entry name" value="PRK15112.1"/>
    <property type="match status" value="1"/>
</dbReference>
<dbReference type="EMBL" id="JARRYG010000009">
    <property type="protein sequence ID" value="MDG4696570.1"/>
    <property type="molecule type" value="Genomic_DNA"/>
</dbReference>
<evidence type="ECO:0000256" key="5">
    <source>
        <dbReference type="ARBA" id="ARBA00022519"/>
    </source>
</evidence>
<dbReference type="GO" id="GO:0016887">
    <property type="term" value="F:ATP hydrolysis activity"/>
    <property type="evidence" value="ECO:0007669"/>
    <property type="project" value="InterPro"/>
</dbReference>
<dbReference type="PANTHER" id="PTHR43776:SF4">
    <property type="entry name" value="PUTRESCINE EXPORT SYSTEM ATP-BINDING PROTEIN SAPF"/>
    <property type="match status" value="1"/>
</dbReference>
<reference evidence="11" key="3">
    <citation type="journal article" date="2024" name="Int. J. Antimicrob. Agents">
        <title>Identification of a novel Providencia species showing multi-drug-resistant in three patients with hospital-acquired infection.</title>
        <authorList>
            <person name="Yang W."/>
            <person name="Chen J."/>
            <person name="Yang F."/>
            <person name="Ji P."/>
            <person name="Shen S."/>
            <person name="Yin D."/>
            <person name="Hu F."/>
        </authorList>
    </citation>
    <scope>NUCLEOTIDE SEQUENCE</scope>
    <source>
        <strain evidence="11">CRE-138-0111</strain>
    </source>
</reference>
<comment type="subcellular location">
    <subcellularLocation>
        <location evidence="1">Cell inner membrane</location>
        <topology evidence="1">Peripheral membrane protein</topology>
    </subcellularLocation>
</comment>
<dbReference type="SUPFAM" id="SSF52540">
    <property type="entry name" value="P-loop containing nucleoside triphosphate hydrolases"/>
    <property type="match status" value="1"/>
</dbReference>
<name>A0AA42FPA4_9GAMM</name>
<keyword evidence="6" id="KW-0547">Nucleotide-binding</keyword>
<dbReference type="CDD" id="cd03257">
    <property type="entry name" value="ABC_NikE_OppD_transporters"/>
    <property type="match status" value="1"/>
</dbReference>
<dbReference type="PROSITE" id="PS00211">
    <property type="entry name" value="ABC_TRANSPORTER_1"/>
    <property type="match status" value="1"/>
</dbReference>
<evidence type="ECO:0000256" key="8">
    <source>
        <dbReference type="ARBA" id="ARBA00023136"/>
    </source>
</evidence>
<feature type="domain" description="ABC transporter" evidence="9">
    <location>
        <begin position="5"/>
        <end position="250"/>
    </location>
</feature>
<keyword evidence="3" id="KW-0813">Transport</keyword>
<dbReference type="EMBL" id="JAUQTG010000001">
    <property type="protein sequence ID" value="MDO7855030.1"/>
    <property type="molecule type" value="Genomic_DNA"/>
</dbReference>
<reference evidence="11" key="2">
    <citation type="submission" date="2023-07" db="EMBL/GenBank/DDBJ databases">
        <authorList>
            <person name="Yang W."/>
            <person name="Chen J."/>
            <person name="Ji P."/>
            <person name="Hu F."/>
        </authorList>
    </citation>
    <scope>NUCLEOTIDE SEQUENCE</scope>
    <source>
        <strain evidence="11">CRE-138-0111</strain>
    </source>
</reference>
<dbReference type="Proteomes" id="UP001156701">
    <property type="component" value="Unassembled WGS sequence"/>
</dbReference>
<keyword evidence="4" id="KW-1003">Cell membrane</keyword>
<proteinExistence type="inferred from homology"/>
<reference evidence="10" key="1">
    <citation type="submission" date="2023-03" db="EMBL/GenBank/DDBJ databases">
        <title>a new species belonging to Providencia genus.</title>
        <authorList>
            <person name="Yang W."/>
            <person name="Hu F."/>
            <person name="Shen S."/>
            <person name="Ding L."/>
            <person name="Yin D."/>
        </authorList>
    </citation>
    <scope>NUCLEOTIDE SEQUENCE</scope>
    <source>
        <strain evidence="10">CRE-3FA-0001</strain>
    </source>
</reference>
<dbReference type="AlphaFoldDB" id="A0AA42FPA4"/>
<dbReference type="InterPro" id="IPR003439">
    <property type="entry name" value="ABC_transporter-like_ATP-bd"/>
</dbReference>
<dbReference type="InterPro" id="IPR050319">
    <property type="entry name" value="ABC_transp_ATP-bind"/>
</dbReference>
<evidence type="ECO:0000256" key="3">
    <source>
        <dbReference type="ARBA" id="ARBA00022448"/>
    </source>
</evidence>
<evidence type="ECO:0000313" key="10">
    <source>
        <dbReference type="EMBL" id="MDG4696570.1"/>
    </source>
</evidence>
<dbReference type="PANTHER" id="PTHR43776">
    <property type="entry name" value="TRANSPORT ATP-BINDING PROTEIN"/>
    <property type="match status" value="1"/>
</dbReference>
<evidence type="ECO:0000256" key="1">
    <source>
        <dbReference type="ARBA" id="ARBA00004417"/>
    </source>
</evidence>
<dbReference type="Gene3D" id="3.40.50.300">
    <property type="entry name" value="P-loop containing nucleotide triphosphate hydrolases"/>
    <property type="match status" value="1"/>
</dbReference>
<comment type="similarity">
    <text evidence="2">Belongs to the ABC transporter superfamily.</text>
</comment>
<evidence type="ECO:0000256" key="2">
    <source>
        <dbReference type="ARBA" id="ARBA00005417"/>
    </source>
</evidence>
<dbReference type="Pfam" id="PF00005">
    <property type="entry name" value="ABC_tran"/>
    <property type="match status" value="1"/>
</dbReference>
<evidence type="ECO:0000313" key="11">
    <source>
        <dbReference type="EMBL" id="MDO7855030.1"/>
    </source>
</evidence>
<dbReference type="RefSeq" id="WP_247603799.1">
    <property type="nucleotide sequence ID" value="NZ_JARRYG010000009.1"/>
</dbReference>